<evidence type="ECO:0000313" key="1">
    <source>
        <dbReference type="EMBL" id="CEG37266.1"/>
    </source>
</evidence>
<dbReference type="RefSeq" id="XP_024573635.1">
    <property type="nucleotide sequence ID" value="XM_024722572.1"/>
</dbReference>
<accession>A0A0P1A985</accession>
<dbReference type="EMBL" id="CCYD01000261">
    <property type="protein sequence ID" value="CEG37266.1"/>
    <property type="molecule type" value="Genomic_DNA"/>
</dbReference>
<sequence length="65" mass="7318">MRHKFAIDAYRSIQRVLLLGQKHATSEKLTVFHGLNMPVAMATTDCNSKVEDSDPWIIWDGSSLS</sequence>
<evidence type="ECO:0000313" key="2">
    <source>
        <dbReference type="Proteomes" id="UP000054928"/>
    </source>
</evidence>
<reference evidence="2" key="1">
    <citation type="submission" date="2014-09" db="EMBL/GenBank/DDBJ databases">
        <authorList>
            <person name="Sharma Rahul"/>
            <person name="Thines Marco"/>
        </authorList>
    </citation>
    <scope>NUCLEOTIDE SEQUENCE [LARGE SCALE GENOMIC DNA]</scope>
</reference>
<dbReference type="Proteomes" id="UP000054928">
    <property type="component" value="Unassembled WGS sequence"/>
</dbReference>
<dbReference type="AlphaFoldDB" id="A0A0P1A985"/>
<name>A0A0P1A985_PLAHL</name>
<keyword evidence="2" id="KW-1185">Reference proteome</keyword>
<organism evidence="1 2">
    <name type="scientific">Plasmopara halstedii</name>
    <name type="common">Downy mildew of sunflower</name>
    <dbReference type="NCBI Taxonomy" id="4781"/>
    <lineage>
        <taxon>Eukaryota</taxon>
        <taxon>Sar</taxon>
        <taxon>Stramenopiles</taxon>
        <taxon>Oomycota</taxon>
        <taxon>Peronosporomycetes</taxon>
        <taxon>Peronosporales</taxon>
        <taxon>Peronosporaceae</taxon>
        <taxon>Plasmopara</taxon>
    </lineage>
</organism>
<protein>
    <submittedName>
        <fullName evidence="1">Uncharacterized protein</fullName>
    </submittedName>
</protein>
<dbReference type="GeneID" id="36399760"/>
<proteinExistence type="predicted"/>